<comment type="function">
    <text evidence="1">The SecYEG-SecDF-YajC-YidC holo-translocon (HTL) protein secretase/insertase is a supercomplex required for protein secretion, insertion of proteins into membranes, and assembly of membrane protein complexes. While the SecYEG complex is essential for assembly of a number of proteins and complexes, the SecDF-YajC-YidC subcomplex facilitates these functions.</text>
</comment>
<protein>
    <recommendedName>
        <fullName evidence="5">Sec translocon accessory complex subunit YajC</fullName>
    </recommendedName>
</protein>
<evidence type="ECO:0000256" key="5">
    <source>
        <dbReference type="ARBA" id="ARBA00014962"/>
    </source>
</evidence>
<evidence type="ECO:0000256" key="8">
    <source>
        <dbReference type="ARBA" id="ARBA00022692"/>
    </source>
</evidence>
<evidence type="ECO:0000256" key="3">
    <source>
        <dbReference type="ARBA" id="ARBA00006742"/>
    </source>
</evidence>
<evidence type="ECO:0000256" key="4">
    <source>
        <dbReference type="ARBA" id="ARBA00011718"/>
    </source>
</evidence>
<dbReference type="RefSeq" id="WP_343891697.1">
    <property type="nucleotide sequence ID" value="NZ_BAAAEH010000047.1"/>
</dbReference>
<proteinExistence type="inferred from homology"/>
<dbReference type="EMBL" id="JBDIME010000003">
    <property type="protein sequence ID" value="MEN2789038.1"/>
    <property type="molecule type" value="Genomic_DNA"/>
</dbReference>
<keyword evidence="11" id="KW-0811">Translocation</keyword>
<keyword evidence="8 13" id="KW-0812">Transmembrane</keyword>
<dbReference type="PANTHER" id="PTHR33909:SF1">
    <property type="entry name" value="SEC TRANSLOCON ACCESSORY COMPLEX SUBUNIT YAJC"/>
    <property type="match status" value="1"/>
</dbReference>
<evidence type="ECO:0000256" key="12">
    <source>
        <dbReference type="ARBA" id="ARBA00023136"/>
    </source>
</evidence>
<sequence length="114" mass="11930">MFATIALAAATAGTAPGAGLSATLNFFLPMIAVAFVGYFLLWRPQNQRMKAHQARIDSVKKGDSVVTAGGIAGKVTKVDDRFVEVEIAPTVKVRVVKSTLAEVTAPGTTKPAND</sequence>
<comment type="subunit">
    <text evidence="4">Part of the SecDF-YidC-YajC translocase complex. The SecDF-YidC-YajC translocase forms a supercomplex with SecYEG, called the holo-translocon (HTL).</text>
</comment>
<evidence type="ECO:0000256" key="7">
    <source>
        <dbReference type="ARBA" id="ARBA00022475"/>
    </source>
</evidence>
<evidence type="ECO:0000256" key="2">
    <source>
        <dbReference type="ARBA" id="ARBA00004162"/>
    </source>
</evidence>
<keyword evidence="12 13" id="KW-0472">Membrane</keyword>
<keyword evidence="15" id="KW-1185">Reference proteome</keyword>
<evidence type="ECO:0000256" key="1">
    <source>
        <dbReference type="ARBA" id="ARBA00002061"/>
    </source>
</evidence>
<dbReference type="SMART" id="SM01323">
    <property type="entry name" value="YajC"/>
    <property type="match status" value="1"/>
</dbReference>
<comment type="caution">
    <text evidence="14">The sequence shown here is derived from an EMBL/GenBank/DDBJ whole genome shotgun (WGS) entry which is preliminary data.</text>
</comment>
<accession>A0ABU9XZQ6</accession>
<keyword evidence="7" id="KW-1003">Cell membrane</keyword>
<evidence type="ECO:0000256" key="11">
    <source>
        <dbReference type="ARBA" id="ARBA00023010"/>
    </source>
</evidence>
<keyword evidence="9" id="KW-0653">Protein transport</keyword>
<evidence type="ECO:0000313" key="14">
    <source>
        <dbReference type="EMBL" id="MEN2789038.1"/>
    </source>
</evidence>
<dbReference type="PRINTS" id="PR01853">
    <property type="entry name" value="YAJCTRNLCASE"/>
</dbReference>
<evidence type="ECO:0000313" key="15">
    <source>
        <dbReference type="Proteomes" id="UP001419910"/>
    </source>
</evidence>
<evidence type="ECO:0000256" key="6">
    <source>
        <dbReference type="ARBA" id="ARBA00022448"/>
    </source>
</evidence>
<dbReference type="PANTHER" id="PTHR33909">
    <property type="entry name" value="SEC TRANSLOCON ACCESSORY COMPLEX SUBUNIT YAJC"/>
    <property type="match status" value="1"/>
</dbReference>
<dbReference type="Proteomes" id="UP001419910">
    <property type="component" value="Unassembled WGS sequence"/>
</dbReference>
<comment type="subcellular location">
    <subcellularLocation>
        <location evidence="2">Cell membrane</location>
        <topology evidence="2">Single-pass membrane protein</topology>
    </subcellularLocation>
</comment>
<dbReference type="NCBIfam" id="TIGR00739">
    <property type="entry name" value="yajC"/>
    <property type="match status" value="1"/>
</dbReference>
<evidence type="ECO:0000256" key="9">
    <source>
        <dbReference type="ARBA" id="ARBA00022927"/>
    </source>
</evidence>
<dbReference type="Pfam" id="PF02699">
    <property type="entry name" value="YajC"/>
    <property type="match status" value="1"/>
</dbReference>
<dbReference type="InterPro" id="IPR003849">
    <property type="entry name" value="Preprotein_translocase_YajC"/>
</dbReference>
<reference evidence="14 15" key="1">
    <citation type="submission" date="2024-05" db="EMBL/GenBank/DDBJ databases">
        <authorList>
            <person name="Liu Q."/>
            <person name="Xin Y.-H."/>
        </authorList>
    </citation>
    <scope>NUCLEOTIDE SEQUENCE [LARGE SCALE GENOMIC DNA]</scope>
    <source>
        <strain evidence="14 15">CGMCC 1.10181</strain>
    </source>
</reference>
<keyword evidence="6" id="KW-0813">Transport</keyword>
<gene>
    <name evidence="14" type="primary">yajC</name>
    <name evidence="14" type="ORF">ABC974_05320</name>
</gene>
<evidence type="ECO:0000256" key="10">
    <source>
        <dbReference type="ARBA" id="ARBA00022989"/>
    </source>
</evidence>
<keyword evidence="10 13" id="KW-1133">Transmembrane helix</keyword>
<evidence type="ECO:0000256" key="13">
    <source>
        <dbReference type="SAM" id="Phobius"/>
    </source>
</evidence>
<comment type="similarity">
    <text evidence="3">Belongs to the YajC family.</text>
</comment>
<name>A0ABU9XZQ6_9SPHN</name>
<feature type="transmembrane region" description="Helical" evidence="13">
    <location>
        <begin position="24"/>
        <end position="42"/>
    </location>
</feature>
<organism evidence="14 15">
    <name type="scientific">Sphingomonas oligophenolica</name>
    <dbReference type="NCBI Taxonomy" id="301154"/>
    <lineage>
        <taxon>Bacteria</taxon>
        <taxon>Pseudomonadati</taxon>
        <taxon>Pseudomonadota</taxon>
        <taxon>Alphaproteobacteria</taxon>
        <taxon>Sphingomonadales</taxon>
        <taxon>Sphingomonadaceae</taxon>
        <taxon>Sphingomonas</taxon>
    </lineage>
</organism>